<protein>
    <recommendedName>
        <fullName evidence="3">Pyridoxamine 5'-phosphate oxidase</fullName>
    </recommendedName>
</protein>
<dbReference type="SUPFAM" id="SSF50475">
    <property type="entry name" value="FMN-binding split barrel"/>
    <property type="match status" value="1"/>
</dbReference>
<dbReference type="OrthoDB" id="6518717at2"/>
<dbReference type="Proteomes" id="UP000035963">
    <property type="component" value="Unassembled WGS sequence"/>
</dbReference>
<accession>A0A0J1CPA8</accession>
<dbReference type="RefSeq" id="WP_047895809.1">
    <property type="nucleotide sequence ID" value="NZ_AEJF01000176.1"/>
</dbReference>
<evidence type="ECO:0008006" key="3">
    <source>
        <dbReference type="Google" id="ProtNLM"/>
    </source>
</evidence>
<sequence length="171" mass="18470">MNDSLACGNRNIEHGTFDEWPPELRTLFDGASIDTKTGFTASLLAADGGRVRTSLLSVGELFAPDPGTLCFSLWPQSRAARLVSKTGCATLTFVFDEAFFQVQLQARIAPLEGSPVACFIATIESGEWQKVPYARLVQGIGFEFAKGQGEAVLARWRQQVDVLKRAASAAA</sequence>
<reference evidence="1 2" key="1">
    <citation type="journal article" date="2015" name="Genome Announc.">
        <title>Draft Genome Sequence of Burkholderia sp. Strain PML1(12), an Ectomycorrhizosphere-Inhabiting Bacterium with Effective Mineral-Weathering Ability.</title>
        <authorList>
            <person name="Uroz S."/>
            <person name="Oger P."/>
        </authorList>
    </citation>
    <scope>NUCLEOTIDE SEQUENCE [LARGE SCALE GENOMIC DNA]</scope>
    <source>
        <strain evidence="2">PML1(12)</strain>
    </source>
</reference>
<evidence type="ECO:0000313" key="1">
    <source>
        <dbReference type="EMBL" id="KLU22545.1"/>
    </source>
</evidence>
<gene>
    <name evidence="1" type="ORF">EOS_29880</name>
</gene>
<evidence type="ECO:0000313" key="2">
    <source>
        <dbReference type="Proteomes" id="UP000035963"/>
    </source>
</evidence>
<name>A0A0J1CPA8_9BURK</name>
<comment type="caution">
    <text evidence="1">The sequence shown here is derived from an EMBL/GenBank/DDBJ whole genome shotgun (WGS) entry which is preliminary data.</text>
</comment>
<organism evidence="1 2">
    <name type="scientific">Caballeronia mineralivorans PML1(12)</name>
    <dbReference type="NCBI Taxonomy" id="908627"/>
    <lineage>
        <taxon>Bacteria</taxon>
        <taxon>Pseudomonadati</taxon>
        <taxon>Pseudomonadota</taxon>
        <taxon>Betaproteobacteria</taxon>
        <taxon>Burkholderiales</taxon>
        <taxon>Burkholderiaceae</taxon>
        <taxon>Caballeronia</taxon>
    </lineage>
</organism>
<dbReference type="EMBL" id="AEJF01000176">
    <property type="protein sequence ID" value="KLU22545.1"/>
    <property type="molecule type" value="Genomic_DNA"/>
</dbReference>
<dbReference type="PATRIC" id="fig|908627.4.peg.6668"/>
<keyword evidence="2" id="KW-1185">Reference proteome</keyword>
<proteinExistence type="predicted"/>
<dbReference type="AlphaFoldDB" id="A0A0J1CPA8"/>